<dbReference type="InterPro" id="IPR016035">
    <property type="entry name" value="Acyl_Trfase/lysoPLipase"/>
</dbReference>
<evidence type="ECO:0000256" key="4">
    <source>
        <dbReference type="ARBA" id="ARBA00022603"/>
    </source>
</evidence>
<protein>
    <recommendedName>
        <fullName evidence="8">Ribosomal RNA-processing protein 8</fullName>
    </recommendedName>
</protein>
<keyword evidence="5" id="KW-0808">Transferase</keyword>
<dbReference type="PANTHER" id="PTHR12787:SF0">
    <property type="entry name" value="RIBOSOMAL RNA-PROCESSING PROTEIN 8"/>
    <property type="match status" value="1"/>
</dbReference>
<dbReference type="GO" id="GO:0016433">
    <property type="term" value="F:rRNA (adenine) methyltransferase activity"/>
    <property type="evidence" value="ECO:0007669"/>
    <property type="project" value="UniProtKB-ARBA"/>
</dbReference>
<dbReference type="InterPro" id="IPR042036">
    <property type="entry name" value="RRP8_N"/>
</dbReference>
<evidence type="ECO:0000256" key="5">
    <source>
        <dbReference type="ARBA" id="ARBA00022679"/>
    </source>
</evidence>
<evidence type="ECO:0000256" key="9">
    <source>
        <dbReference type="SAM" id="MobiDB-lite"/>
    </source>
</evidence>
<dbReference type="Pfam" id="PF00698">
    <property type="entry name" value="Acyl_transf_1"/>
    <property type="match status" value="1"/>
</dbReference>
<dbReference type="InterPro" id="IPR016036">
    <property type="entry name" value="Malonyl_transacylase_ACP-bd"/>
</dbReference>
<dbReference type="AlphaFoldDB" id="A0A9W7Y3H5"/>
<dbReference type="Gene3D" id="3.40.366.10">
    <property type="entry name" value="Malonyl-Coenzyme A Acyl Carrier Protein, domain 2"/>
    <property type="match status" value="1"/>
</dbReference>
<dbReference type="InterPro" id="IPR029063">
    <property type="entry name" value="SAM-dependent_MTases_sf"/>
</dbReference>
<dbReference type="GO" id="GO:0005730">
    <property type="term" value="C:nucleolus"/>
    <property type="evidence" value="ECO:0007669"/>
    <property type="project" value="UniProtKB-SubCell"/>
</dbReference>
<dbReference type="InterPro" id="IPR007823">
    <property type="entry name" value="RRP8"/>
</dbReference>
<evidence type="ECO:0000313" key="11">
    <source>
        <dbReference type="EMBL" id="KAJ1724311.1"/>
    </source>
</evidence>
<feature type="compositionally biased region" description="Basic and acidic residues" evidence="9">
    <location>
        <begin position="35"/>
        <end position="50"/>
    </location>
</feature>
<feature type="compositionally biased region" description="Polar residues" evidence="9">
    <location>
        <begin position="53"/>
        <end position="64"/>
    </location>
</feature>
<comment type="similarity">
    <text evidence="2">Belongs to the methyltransferase superfamily. RRP8 family.</text>
</comment>
<evidence type="ECO:0000256" key="2">
    <source>
        <dbReference type="ARBA" id="ARBA00006301"/>
    </source>
</evidence>
<proteinExistence type="inferred from homology"/>
<evidence type="ECO:0000313" key="12">
    <source>
        <dbReference type="Proteomes" id="UP001149813"/>
    </source>
</evidence>
<feature type="compositionally biased region" description="Polar residues" evidence="9">
    <location>
        <begin position="71"/>
        <end position="89"/>
    </location>
</feature>
<evidence type="ECO:0000259" key="10">
    <source>
        <dbReference type="SMART" id="SM00827"/>
    </source>
</evidence>
<feature type="region of interest" description="Disordered" evidence="9">
    <location>
        <begin position="1"/>
        <end position="97"/>
    </location>
</feature>
<dbReference type="Pfam" id="PF05148">
    <property type="entry name" value="Methyltransf_8"/>
    <property type="match status" value="1"/>
</dbReference>
<dbReference type="EMBL" id="JANBOJ010000035">
    <property type="protein sequence ID" value="KAJ1724311.1"/>
    <property type="molecule type" value="Genomic_DNA"/>
</dbReference>
<accession>A0A9W7Y3H5</accession>
<keyword evidence="7" id="KW-0539">Nucleus</keyword>
<dbReference type="SUPFAM" id="SSF55048">
    <property type="entry name" value="Probable ACP-binding domain of malonyl-CoA ACP transacylase"/>
    <property type="match status" value="1"/>
</dbReference>
<dbReference type="InterPro" id="IPR001227">
    <property type="entry name" value="Ac_transferase_dom_sf"/>
</dbReference>
<dbReference type="PANTHER" id="PTHR12787">
    <property type="entry name" value="RIBOSOMAL RNA-PROCESSING PROTEIN 8"/>
    <property type="match status" value="1"/>
</dbReference>
<feature type="compositionally biased region" description="Polar residues" evidence="9">
    <location>
        <begin position="1"/>
        <end position="16"/>
    </location>
</feature>
<gene>
    <name evidence="11" type="ORF">LPJ53_001394</name>
</gene>
<dbReference type="Gene3D" id="3.30.70.250">
    <property type="entry name" value="Malonyl-CoA ACP transacylase, ACP-binding"/>
    <property type="match status" value="1"/>
</dbReference>
<feature type="domain" description="Malonyl-CoA:ACP transacylase (MAT)" evidence="10">
    <location>
        <begin position="320"/>
        <end position="648"/>
    </location>
</feature>
<dbReference type="InterPro" id="IPR014043">
    <property type="entry name" value="Acyl_transferase_dom"/>
</dbReference>
<keyword evidence="3" id="KW-0698">rRNA processing</keyword>
<sequence length="652" mass="71716">MKNTSRAAPPTGTTADLSKVKKQKPNSKTQNKLRMVKELLAAKRSKELDTVKQGGNSSSANSVHQKPLASSRPTVNARSQNGKTKSSPGLSKLQQKMQQKLKGARFRWINEALYTTTGDKAFEMVQNDPRIFEEYHQGFSAQVEKWPVNPVDVFIKQLQQRDRLVVADMGCGEAKLAATVGNQHTVHSFDLVAYNNLITPCNIADVPLADAAADMVIFCLALMGTDFIKFIREANRILRQGGELKIAEVVSRITDVAAFVSELETQGFKLKHKDTANKMFIMLDFIKIGPFSESSSKSSNPELLKPQLAKDLYRAERAVIFPGQGSQYIGMGKDLSERYVAARHVFEEVDDVLGIKLSETMFTGNPQELMLTKNAQPAIVAVSVAGLRVLEHGTGMRASDIYSFAMGHSVGEYSALIAANVISLADGIRLVRTRGEAMQDAVKERNYAMSACILRKSRMVDVIADVDRVQQELSRENSDNDEVVQVANINSSSQVVLSGTRHAVDRALASLQSKRLAMRAVNLPVSAPFHCSLMAPAKQTLASRIAELKPIRDPSVWTMPVISNVTAEPHTAAESVEALLAEQVDRPVLWLQSMQFLKNRHAISRWGAMGPGNVVGNLVGKEFAKDIVRRLSDADALDDFIAVLDRQTKRGF</sequence>
<evidence type="ECO:0000256" key="8">
    <source>
        <dbReference type="ARBA" id="ARBA00076672"/>
    </source>
</evidence>
<reference evidence="11" key="1">
    <citation type="submission" date="2022-07" db="EMBL/GenBank/DDBJ databases">
        <title>Phylogenomic reconstructions and comparative analyses of Kickxellomycotina fungi.</title>
        <authorList>
            <person name="Reynolds N.K."/>
            <person name="Stajich J.E."/>
            <person name="Barry K."/>
            <person name="Grigoriev I.V."/>
            <person name="Crous P."/>
            <person name="Smith M.E."/>
        </authorList>
    </citation>
    <scope>NUCLEOTIDE SEQUENCE</scope>
    <source>
        <strain evidence="11">NBRC 32514</strain>
    </source>
</reference>
<evidence type="ECO:0000256" key="7">
    <source>
        <dbReference type="ARBA" id="ARBA00023242"/>
    </source>
</evidence>
<dbReference type="Gene3D" id="1.10.10.2150">
    <property type="entry name" value="Ribosomal RNA-processing protein 8, N-terminal domain"/>
    <property type="match status" value="1"/>
</dbReference>
<dbReference type="SMART" id="SM00827">
    <property type="entry name" value="PKS_AT"/>
    <property type="match status" value="1"/>
</dbReference>
<comment type="subcellular location">
    <subcellularLocation>
        <location evidence="1">Nucleus</location>
        <location evidence="1">Nucleolus</location>
    </subcellularLocation>
</comment>
<evidence type="ECO:0000256" key="3">
    <source>
        <dbReference type="ARBA" id="ARBA00022552"/>
    </source>
</evidence>
<evidence type="ECO:0000256" key="6">
    <source>
        <dbReference type="ARBA" id="ARBA00022691"/>
    </source>
</evidence>
<evidence type="ECO:0000256" key="1">
    <source>
        <dbReference type="ARBA" id="ARBA00004604"/>
    </source>
</evidence>
<keyword evidence="4" id="KW-0489">Methyltransferase</keyword>
<dbReference type="FunFam" id="1.10.10.2150:FF:000001">
    <property type="entry name" value="Ribosomal RNA-processing protein 8"/>
    <property type="match status" value="1"/>
</dbReference>
<dbReference type="Proteomes" id="UP001149813">
    <property type="component" value="Unassembled WGS sequence"/>
</dbReference>
<keyword evidence="6" id="KW-0949">S-adenosyl-L-methionine</keyword>
<dbReference type="Gene3D" id="3.40.50.150">
    <property type="entry name" value="Vaccinia Virus protein VP39"/>
    <property type="match status" value="1"/>
</dbReference>
<dbReference type="GO" id="GO:0042273">
    <property type="term" value="P:ribosomal large subunit biogenesis"/>
    <property type="evidence" value="ECO:0007669"/>
    <property type="project" value="TreeGrafter"/>
</dbReference>
<name>A0A9W7Y3H5_9FUNG</name>
<dbReference type="OrthoDB" id="541883at2759"/>
<dbReference type="SUPFAM" id="SSF52151">
    <property type="entry name" value="FabD/lysophospholipase-like"/>
    <property type="match status" value="1"/>
</dbReference>
<dbReference type="SUPFAM" id="SSF53335">
    <property type="entry name" value="S-adenosyl-L-methionine-dependent methyltransferases"/>
    <property type="match status" value="1"/>
</dbReference>
<comment type="caution">
    <text evidence="11">The sequence shown here is derived from an EMBL/GenBank/DDBJ whole genome shotgun (WGS) entry which is preliminary data.</text>
</comment>
<organism evidence="11 12">
    <name type="scientific">Coemansia erecta</name>
    <dbReference type="NCBI Taxonomy" id="147472"/>
    <lineage>
        <taxon>Eukaryota</taxon>
        <taxon>Fungi</taxon>
        <taxon>Fungi incertae sedis</taxon>
        <taxon>Zoopagomycota</taxon>
        <taxon>Kickxellomycotina</taxon>
        <taxon>Kickxellomycetes</taxon>
        <taxon>Kickxellales</taxon>
        <taxon>Kickxellaceae</taxon>
        <taxon>Coemansia</taxon>
    </lineage>
</organism>
<keyword evidence="12" id="KW-1185">Reference proteome</keyword>